<name>A0AAP0E0D9_9ASTR</name>
<dbReference type="InterPro" id="IPR012442">
    <property type="entry name" value="DUF1645_plant"/>
</dbReference>
<dbReference type="PANTHER" id="PTHR33095:SF23">
    <property type="entry name" value="DUF1645 FAMILY PROTEIN"/>
    <property type="match status" value="1"/>
</dbReference>
<dbReference type="Proteomes" id="UP001408789">
    <property type="component" value="Unassembled WGS sequence"/>
</dbReference>
<evidence type="ECO:0000313" key="1">
    <source>
        <dbReference type="EMBL" id="KAK9080499.1"/>
    </source>
</evidence>
<gene>
    <name evidence="1" type="ORF">SSX86_000257</name>
</gene>
<reference evidence="1 2" key="1">
    <citation type="submission" date="2024-04" db="EMBL/GenBank/DDBJ databases">
        <title>The reference genome of an endangered Asteraceae, Deinandra increscens subsp. villosa, native to the Central Coast of California.</title>
        <authorList>
            <person name="Guilliams M."/>
            <person name="Hasenstab-Lehman K."/>
            <person name="Meyer R."/>
            <person name="Mcevoy S."/>
        </authorList>
    </citation>
    <scope>NUCLEOTIDE SEQUENCE [LARGE SCALE GENOMIC DNA]</scope>
    <source>
        <tissue evidence="1">Leaf</tissue>
    </source>
</reference>
<comment type="caution">
    <text evidence="1">The sequence shown here is derived from an EMBL/GenBank/DDBJ whole genome shotgun (WGS) entry which is preliminary data.</text>
</comment>
<keyword evidence="2" id="KW-1185">Reference proteome</keyword>
<dbReference type="Pfam" id="PF07816">
    <property type="entry name" value="DUF1645"/>
    <property type="match status" value="1"/>
</dbReference>
<evidence type="ECO:0000313" key="2">
    <source>
        <dbReference type="Proteomes" id="UP001408789"/>
    </source>
</evidence>
<organism evidence="1 2">
    <name type="scientific">Deinandra increscens subsp. villosa</name>
    <dbReference type="NCBI Taxonomy" id="3103831"/>
    <lineage>
        <taxon>Eukaryota</taxon>
        <taxon>Viridiplantae</taxon>
        <taxon>Streptophyta</taxon>
        <taxon>Embryophyta</taxon>
        <taxon>Tracheophyta</taxon>
        <taxon>Spermatophyta</taxon>
        <taxon>Magnoliopsida</taxon>
        <taxon>eudicotyledons</taxon>
        <taxon>Gunneridae</taxon>
        <taxon>Pentapetalae</taxon>
        <taxon>asterids</taxon>
        <taxon>campanulids</taxon>
        <taxon>Asterales</taxon>
        <taxon>Asteraceae</taxon>
        <taxon>Asteroideae</taxon>
        <taxon>Heliantheae alliance</taxon>
        <taxon>Madieae</taxon>
        <taxon>Madiinae</taxon>
        <taxon>Deinandra</taxon>
    </lineage>
</organism>
<protein>
    <submittedName>
        <fullName evidence="1">Uncharacterized protein</fullName>
    </submittedName>
</protein>
<sequence length="254" mass="28303">MQFSSPTTVSPSFTGNSSNNLADIAARVIQELHTENGHTDDFYNFSDDGDRVYDYSPAAGNPTEKLNESDDEFEFDIVCRNPNSVTADEIVPRYPLFDRSLLDDDKSYPNNSAPEKVHRNPLGKLFREERGEPASCSSSEADNLDGITPGTYCIWKPKVESPEKCTKSNSTGNSSRRWRFRSLLRRTNSDSHMAAGKDAGFSPVTAAKVKKVDSTAKVAGADDDGEPIPVTEINRAKKTKTRSYFRYKKDQLRI</sequence>
<accession>A0AAP0E0D9</accession>
<dbReference type="EMBL" id="JBCNJP010000002">
    <property type="protein sequence ID" value="KAK9080499.1"/>
    <property type="molecule type" value="Genomic_DNA"/>
</dbReference>
<dbReference type="PANTHER" id="PTHR33095">
    <property type="entry name" value="OS07G0619500 PROTEIN"/>
    <property type="match status" value="1"/>
</dbReference>
<proteinExistence type="predicted"/>
<dbReference type="AlphaFoldDB" id="A0AAP0E0D9"/>